<dbReference type="InterPro" id="IPR050153">
    <property type="entry name" value="Metal_Ion_Import_ABC"/>
</dbReference>
<dbReference type="GO" id="GO:0006829">
    <property type="term" value="P:zinc ion transport"/>
    <property type="evidence" value="ECO:0007669"/>
    <property type="project" value="UniProtKB-KW"/>
</dbReference>
<keyword evidence="4" id="KW-0862">Zinc</keyword>
<keyword evidence="7" id="KW-1278">Translocase</keyword>
<dbReference type="GO" id="GO:0010043">
    <property type="term" value="P:response to zinc ion"/>
    <property type="evidence" value="ECO:0007669"/>
    <property type="project" value="TreeGrafter"/>
</dbReference>
<evidence type="ECO:0000256" key="1">
    <source>
        <dbReference type="ARBA" id="ARBA00022448"/>
    </source>
</evidence>
<evidence type="ECO:0000256" key="3">
    <source>
        <dbReference type="ARBA" id="ARBA00022741"/>
    </source>
</evidence>
<evidence type="ECO:0000313" key="11">
    <source>
        <dbReference type="EMBL" id="OLQ93431.1"/>
    </source>
</evidence>
<sequence length="243" mass="26469">MLISSQALCVKFGNHLVLDRINLSVNPGEIVTIVGPNGSGKSTLLKTLIGAVSPFSGQVERSPALKIGYVPQRLHIDETLPMTVNRFLNLPLRRSQNAIKQALLRAGVQGLEKQQLNALSGGQLQRVLLARALLEEPTLLLLDEATQGLDHRGTANFYQQIEAIRNETGCAVIMVSHDLNVVMRRTDRVICINGQVCCEGVPEKVSESAEYKALFGLDDDDVLGVYQHQPTAKHSLRGMANVG</sequence>
<keyword evidence="8" id="KW-0406">Ion transport</keyword>
<dbReference type="OrthoDB" id="5866165at2"/>
<dbReference type="Proteomes" id="UP000186313">
    <property type="component" value="Unassembled WGS sequence"/>
</dbReference>
<evidence type="ECO:0000256" key="2">
    <source>
        <dbReference type="ARBA" id="ARBA00022475"/>
    </source>
</evidence>
<dbReference type="GO" id="GO:0005524">
    <property type="term" value="F:ATP binding"/>
    <property type="evidence" value="ECO:0007669"/>
    <property type="project" value="UniProtKB-KW"/>
</dbReference>
<dbReference type="PANTHER" id="PTHR42734:SF9">
    <property type="entry name" value="ZINC IMPORT ATP-BINDING PROTEIN ZNUC"/>
    <property type="match status" value="1"/>
</dbReference>
<evidence type="ECO:0000256" key="9">
    <source>
        <dbReference type="ARBA" id="ARBA00023136"/>
    </source>
</evidence>
<dbReference type="InterPro" id="IPR003593">
    <property type="entry name" value="AAA+_ATPase"/>
</dbReference>
<evidence type="ECO:0000256" key="4">
    <source>
        <dbReference type="ARBA" id="ARBA00022833"/>
    </source>
</evidence>
<dbReference type="PROSITE" id="PS50893">
    <property type="entry name" value="ABC_TRANSPORTER_2"/>
    <property type="match status" value="1"/>
</dbReference>
<comment type="caution">
    <text evidence="11">The sequence shown here is derived from an EMBL/GenBank/DDBJ whole genome shotgun (WGS) entry which is preliminary data.</text>
</comment>
<dbReference type="PROSITE" id="PS00211">
    <property type="entry name" value="ABC_TRANSPORTER_1"/>
    <property type="match status" value="1"/>
</dbReference>
<dbReference type="GO" id="GO:0016887">
    <property type="term" value="F:ATP hydrolysis activity"/>
    <property type="evidence" value="ECO:0007669"/>
    <property type="project" value="InterPro"/>
</dbReference>
<evidence type="ECO:0000313" key="12">
    <source>
        <dbReference type="Proteomes" id="UP000186313"/>
    </source>
</evidence>
<evidence type="ECO:0000256" key="5">
    <source>
        <dbReference type="ARBA" id="ARBA00022840"/>
    </source>
</evidence>
<proteinExistence type="predicted"/>
<keyword evidence="9" id="KW-0472">Membrane</keyword>
<keyword evidence="3" id="KW-0547">Nucleotide-binding</keyword>
<dbReference type="RefSeq" id="WP_075706067.1">
    <property type="nucleotide sequence ID" value="NZ_MJMJ01000001.1"/>
</dbReference>
<dbReference type="AlphaFoldDB" id="A0A1Q9HRF5"/>
<evidence type="ECO:0000256" key="8">
    <source>
        <dbReference type="ARBA" id="ARBA00023065"/>
    </source>
</evidence>
<keyword evidence="1" id="KW-0813">Transport</keyword>
<dbReference type="Pfam" id="PF00005">
    <property type="entry name" value="ABC_tran"/>
    <property type="match status" value="1"/>
</dbReference>
<evidence type="ECO:0000256" key="7">
    <source>
        <dbReference type="ARBA" id="ARBA00022967"/>
    </source>
</evidence>
<dbReference type="SMART" id="SM00382">
    <property type="entry name" value="AAA"/>
    <property type="match status" value="1"/>
</dbReference>
<accession>A0A1Q9HRF5</accession>
<dbReference type="InterPro" id="IPR027417">
    <property type="entry name" value="P-loop_NTPase"/>
</dbReference>
<dbReference type="Gene3D" id="3.40.50.300">
    <property type="entry name" value="P-loop containing nucleotide triphosphate hydrolases"/>
    <property type="match status" value="1"/>
</dbReference>
<feature type="domain" description="ABC transporter" evidence="10">
    <location>
        <begin position="3"/>
        <end position="218"/>
    </location>
</feature>
<dbReference type="STRING" id="1381081.BIY22_02770"/>
<name>A0A1Q9HRF5_9VIBR</name>
<keyword evidence="2" id="KW-1003">Cell membrane</keyword>
<dbReference type="EMBL" id="MJMJ01000001">
    <property type="protein sequence ID" value="OLQ93431.1"/>
    <property type="molecule type" value="Genomic_DNA"/>
</dbReference>
<evidence type="ECO:0000256" key="6">
    <source>
        <dbReference type="ARBA" id="ARBA00022906"/>
    </source>
</evidence>
<dbReference type="SUPFAM" id="SSF52540">
    <property type="entry name" value="P-loop containing nucleoside triphosphate hydrolases"/>
    <property type="match status" value="1"/>
</dbReference>
<gene>
    <name evidence="11" type="primary">znuC</name>
    <name evidence="11" type="ORF">BIY22_02770</name>
</gene>
<dbReference type="InterPro" id="IPR017871">
    <property type="entry name" value="ABC_transporter-like_CS"/>
</dbReference>
<organism evidence="11 12">
    <name type="scientific">Vibrio panuliri</name>
    <dbReference type="NCBI Taxonomy" id="1381081"/>
    <lineage>
        <taxon>Bacteria</taxon>
        <taxon>Pseudomonadati</taxon>
        <taxon>Pseudomonadota</taxon>
        <taxon>Gammaproteobacteria</taxon>
        <taxon>Vibrionales</taxon>
        <taxon>Vibrionaceae</taxon>
        <taxon>Vibrio</taxon>
    </lineage>
</organism>
<keyword evidence="5 11" id="KW-0067">ATP-binding</keyword>
<reference evidence="11 12" key="1">
    <citation type="submission" date="2016-09" db="EMBL/GenBank/DDBJ databases">
        <title>Genomic Taxonomy of the Vibrionaceae.</title>
        <authorList>
            <person name="Gonzalez-Castillo A."/>
            <person name="Gomez-Gil B."/>
            <person name="Enciso-Ibarra K."/>
        </authorList>
    </citation>
    <scope>NUCLEOTIDE SEQUENCE [LARGE SCALE GENOMIC DNA]</scope>
    <source>
        <strain evidence="11 12">CAIM 703</strain>
    </source>
</reference>
<keyword evidence="6" id="KW-0864">Zinc transport</keyword>
<dbReference type="PANTHER" id="PTHR42734">
    <property type="entry name" value="METAL TRANSPORT SYSTEM ATP-BINDING PROTEIN TM_0124-RELATED"/>
    <property type="match status" value="1"/>
</dbReference>
<dbReference type="InterPro" id="IPR003439">
    <property type="entry name" value="ABC_transporter-like_ATP-bd"/>
</dbReference>
<evidence type="ECO:0000259" key="10">
    <source>
        <dbReference type="PROSITE" id="PS50893"/>
    </source>
</evidence>
<protein>
    <submittedName>
        <fullName evidence="11">Zinc ABC transporter ATP-binding protein ZnuC</fullName>
    </submittedName>
</protein>